<evidence type="ECO:0000256" key="6">
    <source>
        <dbReference type="SAM" id="Phobius"/>
    </source>
</evidence>
<evidence type="ECO:0000256" key="3">
    <source>
        <dbReference type="ARBA" id="ARBA00022692"/>
    </source>
</evidence>
<dbReference type="STRING" id="30019.A0A0M3QVR4"/>
<evidence type="ECO:0000313" key="9">
    <source>
        <dbReference type="Proteomes" id="UP000494163"/>
    </source>
</evidence>
<dbReference type="AlphaFoldDB" id="A0A0M3QVR4"/>
<dbReference type="InterPro" id="IPR035952">
    <property type="entry name" value="Rhomboid-like_sf"/>
</dbReference>
<dbReference type="InterPro" id="IPR022764">
    <property type="entry name" value="Peptidase_S54_rhomboid_dom"/>
</dbReference>
<dbReference type="PANTHER" id="PTHR45840">
    <property type="entry name" value="RHOMBOID-RELATED PROTEIN"/>
    <property type="match status" value="1"/>
</dbReference>
<evidence type="ECO:0000256" key="1">
    <source>
        <dbReference type="ARBA" id="ARBA00004141"/>
    </source>
</evidence>
<comment type="subcellular location">
    <subcellularLocation>
        <location evidence="1">Membrane</location>
        <topology evidence="1">Multi-pass membrane protein</topology>
    </subcellularLocation>
</comment>
<evidence type="ECO:0000256" key="2">
    <source>
        <dbReference type="ARBA" id="ARBA00009045"/>
    </source>
</evidence>
<name>A0A0M3QVR4_DROBS</name>
<feature type="transmembrane region" description="Helical" evidence="6">
    <location>
        <begin position="78"/>
        <end position="98"/>
    </location>
</feature>
<evidence type="ECO:0000256" key="4">
    <source>
        <dbReference type="ARBA" id="ARBA00022989"/>
    </source>
</evidence>
<dbReference type="Pfam" id="PF01694">
    <property type="entry name" value="Rhomboid"/>
    <property type="match status" value="1"/>
</dbReference>
<dbReference type="Proteomes" id="UP000494163">
    <property type="component" value="Chromosome 3L"/>
</dbReference>
<keyword evidence="4 6" id="KW-1133">Transmembrane helix</keyword>
<feature type="transmembrane region" description="Helical" evidence="6">
    <location>
        <begin position="54"/>
        <end position="72"/>
    </location>
</feature>
<dbReference type="PANTHER" id="PTHR45840:SF10">
    <property type="entry name" value="RHOMBOID PROTEASE"/>
    <property type="match status" value="1"/>
</dbReference>
<reference evidence="8 9" key="1">
    <citation type="submission" date="2015-08" db="EMBL/GenBank/DDBJ databases">
        <title>Ancestral chromatin configuration constrains chromatin evolution on differentiating sex chromosomes in Drosophila.</title>
        <authorList>
            <person name="Zhou Q."/>
            <person name="Bachtrog D."/>
        </authorList>
    </citation>
    <scope>NUCLEOTIDE SEQUENCE [LARGE SCALE GENOMIC DNA]</scope>
    <source>
        <tissue evidence="8">Whole larvae</tissue>
    </source>
</reference>
<keyword evidence="5 6" id="KW-0472">Membrane</keyword>
<feature type="domain" description="Peptidase S54 rhomboid" evidence="7">
    <location>
        <begin position="13"/>
        <end position="159"/>
    </location>
</feature>
<evidence type="ECO:0000256" key="5">
    <source>
        <dbReference type="ARBA" id="ARBA00023136"/>
    </source>
</evidence>
<keyword evidence="9" id="KW-1185">Reference proteome</keyword>
<dbReference type="OrthoDB" id="418595at2759"/>
<accession>A0A0M3QVR4</accession>
<protein>
    <submittedName>
        <fullName evidence="8">Rho-6</fullName>
    </submittedName>
</protein>
<keyword evidence="3 6" id="KW-0812">Transmembrane</keyword>
<sequence>MLRRLIYRPELWHEYWRLFTYMLLHADAWHLWINICLQCFIGILLELEQGHCRVAAVYILGGLAGSVSNAWLQPGLSLLGASAGIYALLCSHVPHLVLNFTQLSHRLWRIAALLILLLSNACFTIFHYSVHHNRNPRISLEAHMGGGVAGLLTGFLVYRKLQHRPTNYLSNL</sequence>
<feature type="transmembrane region" description="Helical" evidence="6">
    <location>
        <begin position="29"/>
        <end position="47"/>
    </location>
</feature>
<proteinExistence type="inferred from homology"/>
<feature type="transmembrane region" description="Helical" evidence="6">
    <location>
        <begin position="110"/>
        <end position="130"/>
    </location>
</feature>
<feature type="transmembrane region" description="Helical" evidence="6">
    <location>
        <begin position="142"/>
        <end position="158"/>
    </location>
</feature>
<dbReference type="EMBL" id="CP012525">
    <property type="protein sequence ID" value="ALC42859.1"/>
    <property type="molecule type" value="Genomic_DNA"/>
</dbReference>
<evidence type="ECO:0000259" key="7">
    <source>
        <dbReference type="Pfam" id="PF01694"/>
    </source>
</evidence>
<organism evidence="8 9">
    <name type="scientific">Drosophila busckii</name>
    <name type="common">Fruit fly</name>
    <dbReference type="NCBI Taxonomy" id="30019"/>
    <lineage>
        <taxon>Eukaryota</taxon>
        <taxon>Metazoa</taxon>
        <taxon>Ecdysozoa</taxon>
        <taxon>Arthropoda</taxon>
        <taxon>Hexapoda</taxon>
        <taxon>Insecta</taxon>
        <taxon>Pterygota</taxon>
        <taxon>Neoptera</taxon>
        <taxon>Endopterygota</taxon>
        <taxon>Diptera</taxon>
        <taxon>Brachycera</taxon>
        <taxon>Muscomorpha</taxon>
        <taxon>Ephydroidea</taxon>
        <taxon>Drosophilidae</taxon>
        <taxon>Drosophila</taxon>
    </lineage>
</organism>
<dbReference type="InterPro" id="IPR051739">
    <property type="entry name" value="Rhomboid_IM_Serine_Proteases"/>
</dbReference>
<dbReference type="OMA" id="HIANIII"/>
<dbReference type="GO" id="GO:0004252">
    <property type="term" value="F:serine-type endopeptidase activity"/>
    <property type="evidence" value="ECO:0007669"/>
    <property type="project" value="InterPro"/>
</dbReference>
<dbReference type="Gene3D" id="1.20.1540.10">
    <property type="entry name" value="Rhomboid-like"/>
    <property type="match status" value="1"/>
</dbReference>
<dbReference type="SUPFAM" id="SSF144091">
    <property type="entry name" value="Rhomboid-like"/>
    <property type="match status" value="1"/>
</dbReference>
<evidence type="ECO:0000313" key="8">
    <source>
        <dbReference type="EMBL" id="ALC42859.1"/>
    </source>
</evidence>
<comment type="similarity">
    <text evidence="2">Belongs to the peptidase S54 family.</text>
</comment>
<dbReference type="GO" id="GO:0016020">
    <property type="term" value="C:membrane"/>
    <property type="evidence" value="ECO:0007669"/>
    <property type="project" value="UniProtKB-SubCell"/>
</dbReference>
<gene>
    <name evidence="8" type="ORF">Dbus_chr3Lg25</name>
</gene>